<dbReference type="InterPro" id="IPR029070">
    <property type="entry name" value="Chitinase_insertion_sf"/>
</dbReference>
<dbReference type="InterPro" id="IPR003610">
    <property type="entry name" value="CBM5/12"/>
</dbReference>
<dbReference type="EMBL" id="JAOWKX010000002">
    <property type="protein sequence ID" value="MCV2884164.1"/>
    <property type="molecule type" value="Genomic_DNA"/>
</dbReference>
<keyword evidence="7" id="KW-0732">Signal</keyword>
<proteinExistence type="predicted"/>
<comment type="caution">
    <text evidence="9">The sequence shown here is derived from an EMBL/GenBank/DDBJ whole genome shotgun (WGS) entry which is preliminary data.</text>
</comment>
<feature type="signal peptide" evidence="7">
    <location>
        <begin position="1"/>
        <end position="34"/>
    </location>
</feature>
<dbReference type="CDD" id="cd06548">
    <property type="entry name" value="GH18_chitinase"/>
    <property type="match status" value="1"/>
</dbReference>
<keyword evidence="2" id="KW-0146">Chitin degradation</keyword>
<dbReference type="Gene3D" id="3.10.50.10">
    <property type="match status" value="1"/>
</dbReference>
<dbReference type="InterPro" id="IPR009470">
    <property type="entry name" value="Chi_C"/>
</dbReference>
<dbReference type="Gene3D" id="3.20.20.80">
    <property type="entry name" value="Glycosidases"/>
    <property type="match status" value="1"/>
</dbReference>
<keyword evidence="1 6" id="KW-0378">Hydrolase</keyword>
<accession>A0ABT3A694</accession>
<dbReference type="Pfam" id="PF06483">
    <property type="entry name" value="ChiC"/>
    <property type="match status" value="1"/>
</dbReference>
<dbReference type="PANTHER" id="PTHR11177:SF308">
    <property type="entry name" value="CHITINASE A"/>
    <property type="match status" value="1"/>
</dbReference>
<dbReference type="InterPro" id="IPR011583">
    <property type="entry name" value="Chitinase_II/V-like_cat"/>
</dbReference>
<dbReference type="Proteomes" id="UP001652504">
    <property type="component" value="Unassembled WGS sequence"/>
</dbReference>
<dbReference type="RefSeq" id="WP_263711371.1">
    <property type="nucleotide sequence ID" value="NZ_JAOWKX010000002.1"/>
</dbReference>
<dbReference type="SUPFAM" id="SSF54556">
    <property type="entry name" value="Chitinase insertion domain"/>
    <property type="match status" value="1"/>
</dbReference>
<reference evidence="9 10" key="1">
    <citation type="submission" date="2022-10" db="EMBL/GenBank/DDBJ databases">
        <title>Aestuariibacter sp. AA17 isolated from Montipora capitata coral fragment.</title>
        <authorList>
            <person name="Emsley S.A."/>
            <person name="Pfannmuller K.M."/>
            <person name="Loughran R.M."/>
            <person name="Shlafstein M."/>
            <person name="Papke E."/>
            <person name="Saw J.H."/>
            <person name="Ushijima B."/>
            <person name="Videau P."/>
        </authorList>
    </citation>
    <scope>NUCLEOTIDE SEQUENCE [LARGE SCALE GENOMIC DNA]</scope>
    <source>
        <strain evidence="9 10">AA17</strain>
    </source>
</reference>
<dbReference type="CDD" id="cd12204">
    <property type="entry name" value="CBD_like"/>
    <property type="match status" value="1"/>
</dbReference>
<feature type="domain" description="GH18" evidence="8">
    <location>
        <begin position="147"/>
        <end position="625"/>
    </location>
</feature>
<dbReference type="SMART" id="SM00495">
    <property type="entry name" value="ChtBD3"/>
    <property type="match status" value="1"/>
</dbReference>
<evidence type="ECO:0000256" key="7">
    <source>
        <dbReference type="SAM" id="SignalP"/>
    </source>
</evidence>
<dbReference type="GO" id="GO:0016787">
    <property type="term" value="F:hydrolase activity"/>
    <property type="evidence" value="ECO:0007669"/>
    <property type="project" value="UniProtKB-KW"/>
</dbReference>
<protein>
    <submittedName>
        <fullName evidence="9">Glycosyl hydrolase family 18 protein</fullName>
    </submittedName>
</protein>
<evidence type="ECO:0000313" key="10">
    <source>
        <dbReference type="Proteomes" id="UP001652504"/>
    </source>
</evidence>
<evidence type="ECO:0000256" key="1">
    <source>
        <dbReference type="ARBA" id="ARBA00022801"/>
    </source>
</evidence>
<dbReference type="InterPro" id="IPR036573">
    <property type="entry name" value="CBM_sf_5/12"/>
</dbReference>
<dbReference type="SUPFAM" id="SSF51055">
    <property type="entry name" value="Carbohydrate binding domain"/>
    <property type="match status" value="1"/>
</dbReference>
<feature type="chain" id="PRO_5046278099" evidence="7">
    <location>
        <begin position="35"/>
        <end position="876"/>
    </location>
</feature>
<evidence type="ECO:0000256" key="5">
    <source>
        <dbReference type="ARBA" id="ARBA00023326"/>
    </source>
</evidence>
<gene>
    <name evidence="9" type="ORF">OE749_05615</name>
</gene>
<dbReference type="InterPro" id="IPR001579">
    <property type="entry name" value="Glyco_hydro_18_chit_AS"/>
</dbReference>
<dbReference type="Pfam" id="PF00704">
    <property type="entry name" value="Glyco_hydro_18"/>
    <property type="match status" value="1"/>
</dbReference>
<evidence type="ECO:0000313" key="9">
    <source>
        <dbReference type="EMBL" id="MCV2884164.1"/>
    </source>
</evidence>
<sequence length="876" mass="96886">MIVLNTQTMSASKSLAVSRATLAMTLLVAANTMAFENQVLTTNDSVVIGKERYRVNDKLSDTQLVDDGLLSETSGISPRFSRPRMERYDSVVIGGDKTKLDDTDGKPRSVQSACKPVGLTQSIGTHSNYCDVYNAHGRERLGAGHSRRIIGYFTSWRTGKNQQPAYLVSDIPWEKVTHINYAFAHINENNQLSVGDTQSPTNAATRIHWPNVDGAEMDPAYSYQGHFNLLNKYKKQYPHVKSLISVGGWAETGGYINESGVRISSGGFYTMTTNPDGSINQQGITTFVDSAVTFIRQYGFDGVDIDYEYPTSMENAGHPDDFDIANPLRPYLNRSYQALMKALREGLDKAGQEDDTHYLLTIAAPSSGYLLRGMETFQVAQYLDFINIMSYDLHGAWNAHVGHQAALYDSGNDSELARWNVYNTPEFQGIGYLNTDWAVAYFRGAVAAGRINIGIPYYTRGFRDVQGGEHGLWGQAPLPDQNQCPKGTGIGENNPCGNGAIGIDNLWHDNDLLGNEVAAGSNPLWHTKNLEAQIFPSYAPRYGLTPDTDPNDQLIGQYQAHYDPVSVASWLWNPQKNVFLSRETEQSVSTKVDYVIDQGIGGVMIWELAGDYDYYPDKQEYFFGDTLTTLIHSQFAQRDSAYSVKPGRQDFPVPDSAVDVSFSVNDMPVGDANYPIAPTFVFTNHSDIDLSGGTISFDMPVSTSAVFRANWNANEKLGFNVVIDGGNTSGNNIGGFHQSFHRFSISLVNEWGGQIKSFKSGETIHIQPMYYLPVSGPINFTVEVDEHSYALKAEYPTLPDAVPPSDDGNPPNSECDDIDASAVSEYPNWPRLDWQGNPSHAITGDLLRHTNTIYRAKWWTNAMPSTSNAWAEVCSL</sequence>
<name>A0ABT3A694_9ALTE</name>
<dbReference type="InterPro" id="IPR050314">
    <property type="entry name" value="Glycosyl_Hydrlase_18"/>
</dbReference>
<dbReference type="SMART" id="SM00636">
    <property type="entry name" value="Glyco_18"/>
    <property type="match status" value="1"/>
</dbReference>
<keyword evidence="3" id="KW-0119">Carbohydrate metabolism</keyword>
<keyword evidence="4 6" id="KW-0326">Glycosidase</keyword>
<evidence type="ECO:0000256" key="2">
    <source>
        <dbReference type="ARBA" id="ARBA00023024"/>
    </source>
</evidence>
<dbReference type="PANTHER" id="PTHR11177">
    <property type="entry name" value="CHITINASE"/>
    <property type="match status" value="1"/>
</dbReference>
<dbReference type="InterPro" id="IPR017853">
    <property type="entry name" value="GH"/>
</dbReference>
<organism evidence="9 10">
    <name type="scientific">Fluctibacter corallii</name>
    <dbReference type="NCBI Taxonomy" id="2984329"/>
    <lineage>
        <taxon>Bacteria</taxon>
        <taxon>Pseudomonadati</taxon>
        <taxon>Pseudomonadota</taxon>
        <taxon>Gammaproteobacteria</taxon>
        <taxon>Alteromonadales</taxon>
        <taxon>Alteromonadaceae</taxon>
        <taxon>Fluctibacter</taxon>
    </lineage>
</organism>
<keyword evidence="10" id="KW-1185">Reference proteome</keyword>
<evidence type="ECO:0000256" key="6">
    <source>
        <dbReference type="RuleBase" id="RU000489"/>
    </source>
</evidence>
<dbReference type="SUPFAM" id="SSF51445">
    <property type="entry name" value="(Trans)glycosidases"/>
    <property type="match status" value="1"/>
</dbReference>
<evidence type="ECO:0000259" key="8">
    <source>
        <dbReference type="PROSITE" id="PS51910"/>
    </source>
</evidence>
<dbReference type="Pfam" id="PF14600">
    <property type="entry name" value="CBM_5_12_2"/>
    <property type="match status" value="1"/>
</dbReference>
<dbReference type="InterPro" id="IPR001223">
    <property type="entry name" value="Glyco_hydro18_cat"/>
</dbReference>
<dbReference type="PROSITE" id="PS51910">
    <property type="entry name" value="GH18_2"/>
    <property type="match status" value="1"/>
</dbReference>
<keyword evidence="5" id="KW-0624">Polysaccharide degradation</keyword>
<evidence type="ECO:0000256" key="3">
    <source>
        <dbReference type="ARBA" id="ARBA00023277"/>
    </source>
</evidence>
<evidence type="ECO:0000256" key="4">
    <source>
        <dbReference type="ARBA" id="ARBA00023295"/>
    </source>
</evidence>
<dbReference type="InterPro" id="IPR032798">
    <property type="entry name" value="CBM_5_12_2"/>
</dbReference>
<dbReference type="Gene3D" id="2.10.10.20">
    <property type="entry name" value="Carbohydrate-binding module superfamily 5/12"/>
    <property type="match status" value="1"/>
</dbReference>
<dbReference type="PROSITE" id="PS01095">
    <property type="entry name" value="GH18_1"/>
    <property type="match status" value="1"/>
</dbReference>